<dbReference type="KEGG" id="hoh:Hoch_2353"/>
<feature type="compositionally biased region" description="Low complexity" evidence="2">
    <location>
        <begin position="10"/>
        <end position="21"/>
    </location>
</feature>
<gene>
    <name evidence="3" type="ordered locus">Hoch_2353</name>
</gene>
<proteinExistence type="predicted"/>
<accession>D0LJ44</accession>
<dbReference type="PANTHER" id="PTHR39180:SF2">
    <property type="entry name" value="DUF1641 DOMAIN-CONTAINING PROTEIN"/>
    <property type="match status" value="1"/>
</dbReference>
<evidence type="ECO:0008006" key="5">
    <source>
        <dbReference type="Google" id="ProtNLM"/>
    </source>
</evidence>
<dbReference type="HOGENOM" id="CLU_929898_0_0_7"/>
<evidence type="ECO:0000313" key="4">
    <source>
        <dbReference type="Proteomes" id="UP000001880"/>
    </source>
</evidence>
<evidence type="ECO:0000256" key="1">
    <source>
        <dbReference type="SAM" id="Coils"/>
    </source>
</evidence>
<dbReference type="PANTHER" id="PTHR39180">
    <property type="match status" value="1"/>
</dbReference>
<dbReference type="eggNOG" id="COG2427">
    <property type="taxonomic scope" value="Bacteria"/>
</dbReference>
<name>D0LJ44_HALO1</name>
<protein>
    <recommendedName>
        <fullName evidence="5">DUF1641 domain-containing protein</fullName>
    </recommendedName>
</protein>
<dbReference type="RefSeq" id="WP_012827499.1">
    <property type="nucleotide sequence ID" value="NC_013440.1"/>
</dbReference>
<reference evidence="3 4" key="1">
    <citation type="journal article" date="2010" name="Stand. Genomic Sci.">
        <title>Complete genome sequence of Haliangium ochraceum type strain (SMP-2).</title>
        <authorList>
            <consortium name="US DOE Joint Genome Institute (JGI-PGF)"/>
            <person name="Ivanova N."/>
            <person name="Daum C."/>
            <person name="Lang E."/>
            <person name="Abt B."/>
            <person name="Kopitz M."/>
            <person name="Saunders E."/>
            <person name="Lapidus A."/>
            <person name="Lucas S."/>
            <person name="Glavina Del Rio T."/>
            <person name="Nolan M."/>
            <person name="Tice H."/>
            <person name="Copeland A."/>
            <person name="Cheng J.F."/>
            <person name="Chen F."/>
            <person name="Bruce D."/>
            <person name="Goodwin L."/>
            <person name="Pitluck S."/>
            <person name="Mavromatis K."/>
            <person name="Pati A."/>
            <person name="Mikhailova N."/>
            <person name="Chen A."/>
            <person name="Palaniappan K."/>
            <person name="Land M."/>
            <person name="Hauser L."/>
            <person name="Chang Y.J."/>
            <person name="Jeffries C.D."/>
            <person name="Detter J.C."/>
            <person name="Brettin T."/>
            <person name="Rohde M."/>
            <person name="Goker M."/>
            <person name="Bristow J."/>
            <person name="Markowitz V."/>
            <person name="Eisen J.A."/>
            <person name="Hugenholtz P."/>
            <person name="Kyrpides N.C."/>
            <person name="Klenk H.P."/>
        </authorList>
    </citation>
    <scope>NUCLEOTIDE SEQUENCE [LARGE SCALE GENOMIC DNA]</scope>
    <source>
        <strain evidence="4">DSM 14365 / CIP 107738 / JCM 11303 / AJ 13395 / SMP-2</strain>
    </source>
</reference>
<dbReference type="AlphaFoldDB" id="D0LJ44"/>
<sequence length="299" mass="32053">MNRTEAHSVPAPAGRAPASAASREERTLELLESIERRLARLESRLEPATQAIESAPATLATVADMVDEHIGDPAQLDRRVRALMPLVERLTRPDTLRALERAVDAIEQAPAMVATAADMLDEAIADPGELQTRLGALGPLLERLTRPATMRAMHSALDFAEQTPLTLATIVDTADQVIAAMAARGIHVDQLIRGTQKAAVQVAKLITSDEFSEVLDSGILDARVLPTLGAMARALAQASTSTQEKIGVLGSLRALRQPEVQSALGFLMHAASEFGAHRIQQPQDDAQRLASASRPQLED</sequence>
<evidence type="ECO:0000313" key="3">
    <source>
        <dbReference type="EMBL" id="ACY14891.1"/>
    </source>
</evidence>
<dbReference type="Pfam" id="PF07849">
    <property type="entry name" value="DUF1641"/>
    <property type="match status" value="1"/>
</dbReference>
<dbReference type="EMBL" id="CP001804">
    <property type="protein sequence ID" value="ACY14891.1"/>
    <property type="molecule type" value="Genomic_DNA"/>
</dbReference>
<feature type="region of interest" description="Disordered" evidence="2">
    <location>
        <begin position="280"/>
        <end position="299"/>
    </location>
</feature>
<organism evidence="3 4">
    <name type="scientific">Haliangium ochraceum (strain DSM 14365 / JCM 11303 / SMP-2)</name>
    <dbReference type="NCBI Taxonomy" id="502025"/>
    <lineage>
        <taxon>Bacteria</taxon>
        <taxon>Pseudomonadati</taxon>
        <taxon>Myxococcota</taxon>
        <taxon>Polyangia</taxon>
        <taxon>Haliangiales</taxon>
        <taxon>Kofleriaceae</taxon>
        <taxon>Haliangium</taxon>
    </lineage>
</organism>
<keyword evidence="4" id="KW-1185">Reference proteome</keyword>
<feature type="region of interest" description="Disordered" evidence="2">
    <location>
        <begin position="1"/>
        <end position="24"/>
    </location>
</feature>
<dbReference type="Proteomes" id="UP000001880">
    <property type="component" value="Chromosome"/>
</dbReference>
<evidence type="ECO:0000256" key="2">
    <source>
        <dbReference type="SAM" id="MobiDB-lite"/>
    </source>
</evidence>
<dbReference type="InterPro" id="IPR012440">
    <property type="entry name" value="DUF1641"/>
</dbReference>
<feature type="coiled-coil region" evidence="1">
    <location>
        <begin position="24"/>
        <end position="51"/>
    </location>
</feature>
<keyword evidence="1" id="KW-0175">Coiled coil</keyword>